<dbReference type="Proteomes" id="UP000885826">
    <property type="component" value="Unassembled WGS sequence"/>
</dbReference>
<proteinExistence type="predicted"/>
<keyword evidence="1" id="KW-0175">Coiled coil</keyword>
<comment type="caution">
    <text evidence="3">The sequence shown here is derived from an EMBL/GenBank/DDBJ whole genome shotgun (WGS) entry which is preliminary data.</text>
</comment>
<feature type="transmembrane region" description="Helical" evidence="2">
    <location>
        <begin position="7"/>
        <end position="25"/>
    </location>
</feature>
<reference evidence="3" key="1">
    <citation type="journal article" date="2020" name="mSystems">
        <title>Genome- and Community-Level Interaction Insights into Carbon Utilization and Element Cycling Functions of Hydrothermarchaeota in Hydrothermal Sediment.</title>
        <authorList>
            <person name="Zhou Z."/>
            <person name="Liu Y."/>
            <person name="Xu W."/>
            <person name="Pan J."/>
            <person name="Luo Z.H."/>
            <person name="Li M."/>
        </authorList>
    </citation>
    <scope>NUCLEOTIDE SEQUENCE</scope>
    <source>
        <strain evidence="3">HyVt-388</strain>
    </source>
</reference>
<dbReference type="AlphaFoldDB" id="A0A9C9ELC2"/>
<gene>
    <name evidence="3" type="ORF">ENI34_02905</name>
</gene>
<feature type="transmembrane region" description="Helical" evidence="2">
    <location>
        <begin position="31"/>
        <end position="49"/>
    </location>
</feature>
<evidence type="ECO:0000256" key="1">
    <source>
        <dbReference type="SAM" id="Coils"/>
    </source>
</evidence>
<keyword evidence="2" id="KW-0472">Membrane</keyword>
<keyword evidence="2" id="KW-1133">Transmembrane helix</keyword>
<name>A0A9C9ELC2_UNCW3</name>
<dbReference type="EMBL" id="DRIG01000031">
    <property type="protein sequence ID" value="HEC78074.1"/>
    <property type="molecule type" value="Genomic_DNA"/>
</dbReference>
<organism evidence="3 4">
    <name type="scientific">candidate division WOR-3 bacterium</name>
    <dbReference type="NCBI Taxonomy" id="2052148"/>
    <lineage>
        <taxon>Bacteria</taxon>
        <taxon>Bacteria division WOR-3</taxon>
    </lineage>
</organism>
<evidence type="ECO:0000313" key="4">
    <source>
        <dbReference type="Proteomes" id="UP000885826"/>
    </source>
</evidence>
<sequence length="75" mass="8357">MAKFKNINISRAGSLGVLIALIVFLTAKRSYITAVTLLAAFAVSVFDLLNQKVNELKNELTKMQKQLDSKDKENE</sequence>
<protein>
    <submittedName>
        <fullName evidence="3">Uncharacterized protein</fullName>
    </submittedName>
</protein>
<evidence type="ECO:0000313" key="3">
    <source>
        <dbReference type="EMBL" id="HEC78074.1"/>
    </source>
</evidence>
<feature type="coiled-coil region" evidence="1">
    <location>
        <begin position="46"/>
        <end position="73"/>
    </location>
</feature>
<accession>A0A9C9ELC2</accession>
<evidence type="ECO:0000256" key="2">
    <source>
        <dbReference type="SAM" id="Phobius"/>
    </source>
</evidence>
<keyword evidence="2" id="KW-0812">Transmembrane</keyword>